<dbReference type="RefSeq" id="WP_052222169.1">
    <property type="nucleotide sequence ID" value="NZ_LHUR01000031.1"/>
</dbReference>
<proteinExistence type="predicted"/>
<comment type="caution">
    <text evidence="1">The sequence shown here is derived from an EMBL/GenBank/DDBJ whole genome shotgun (WGS) entry which is preliminary data.</text>
</comment>
<dbReference type="AlphaFoldDB" id="A0A0L6Z7K1"/>
<dbReference type="EMBL" id="LHUR01000031">
    <property type="protein sequence ID" value="KOA18946.1"/>
    <property type="molecule type" value="Genomic_DNA"/>
</dbReference>
<dbReference type="PROSITE" id="PS51257">
    <property type="entry name" value="PROKAR_LIPOPROTEIN"/>
    <property type="match status" value="1"/>
</dbReference>
<gene>
    <name evidence="1" type="ORF">CLHOM_26860</name>
</gene>
<reference evidence="2" key="1">
    <citation type="submission" date="2015-08" db="EMBL/GenBank/DDBJ databases">
        <title>Genome sequence of the strict anaerobe Clostridium homopropionicum LuHBu1 (DSM 5847T).</title>
        <authorList>
            <person name="Poehlein A."/>
            <person name="Beck M."/>
            <person name="Schiel-Bengelsdorf B."/>
            <person name="Bengelsdorf F.R."/>
            <person name="Daniel R."/>
            <person name="Duerre P."/>
        </authorList>
    </citation>
    <scope>NUCLEOTIDE SEQUENCE [LARGE SCALE GENOMIC DNA]</scope>
    <source>
        <strain evidence="2">DSM 5847</strain>
    </source>
</reference>
<sequence>MSYYKKIILIIGFTMISFLLCSCTPKDISDTVKISSPDNYEMPLTGDWVVSKQYNKNLESGNSVTPETEASVGKIVSINKNDIVLFDKECFNPEFKIKTVDSKSYLVSKFEINPEALDISQSEIQIVTVTQKDNFFASFIMLDKDNIITYIDGFFYHLVPKLNEDKNNNQANKKESNIKSASQSNKVQDRIINSEKLLYSSEIQKQLSSGILLGLKSYESKGNNIEIPVYRTLWINLGAYSEKPSIDVIPRLIVPRKSGFWFVDVENKLKSSHVESSIFVYPINKNIQQKSQESGIINGGQAYTGVDIFFIGNDYISLELNGSKFNSNANNSNTSFLRLYALDTINSKNSSPIIISNLLGEDAIKALNQGAAAYLTSLNFNERQKMEQIPSNYSFGIIRRNGKWVLRGRLNELDILSEKSSENSNLGDFDIPIILTKDIVAYDSLYPSWSIIKEMVPEAVDAYSSPNRHYVIVITKTSLIVYNVTDGRLGSSPLLTFNLNSKENIIMSQWSTGSYVRTWDEQMKKLIKQ</sequence>
<keyword evidence="2" id="KW-1185">Reference proteome</keyword>
<organism evidence="1 2">
    <name type="scientific">Clostridium homopropionicum DSM 5847</name>
    <dbReference type="NCBI Taxonomy" id="1121318"/>
    <lineage>
        <taxon>Bacteria</taxon>
        <taxon>Bacillati</taxon>
        <taxon>Bacillota</taxon>
        <taxon>Clostridia</taxon>
        <taxon>Eubacteriales</taxon>
        <taxon>Clostridiaceae</taxon>
        <taxon>Clostridium</taxon>
    </lineage>
</organism>
<protein>
    <recommendedName>
        <fullName evidence="3">Lipoprotein</fullName>
    </recommendedName>
</protein>
<dbReference type="Proteomes" id="UP000037043">
    <property type="component" value="Unassembled WGS sequence"/>
</dbReference>
<evidence type="ECO:0000313" key="1">
    <source>
        <dbReference type="EMBL" id="KOA18946.1"/>
    </source>
</evidence>
<evidence type="ECO:0000313" key="2">
    <source>
        <dbReference type="Proteomes" id="UP000037043"/>
    </source>
</evidence>
<dbReference type="STRING" id="36844.SAMN04488501_10968"/>
<accession>A0A0L6Z7K1</accession>
<evidence type="ECO:0008006" key="3">
    <source>
        <dbReference type="Google" id="ProtNLM"/>
    </source>
</evidence>
<dbReference type="PATRIC" id="fig|1121318.3.peg.2699"/>
<name>A0A0L6Z7K1_9CLOT</name>